<dbReference type="RefSeq" id="WP_017260409.1">
    <property type="nucleotide sequence ID" value="NZ_AUAW01000021.1"/>
</dbReference>
<dbReference type="STRING" id="1114972.FD35_GL001023"/>
<comment type="caution">
    <text evidence="4">The sequence shown here is derived from an EMBL/GenBank/DDBJ whole genome shotgun (WGS) entry which is preliminary data.</text>
</comment>
<dbReference type="PATRIC" id="fig|1114972.6.peg.1036"/>
<dbReference type="Pfam" id="PF25137">
    <property type="entry name" value="ADH_Fe_C"/>
    <property type="match status" value="1"/>
</dbReference>
<protein>
    <submittedName>
        <fullName evidence="4">Iron-containing alcohol dehydrogenase</fullName>
    </submittedName>
</protein>
<dbReference type="GO" id="GO:0008106">
    <property type="term" value="F:alcohol dehydrogenase (NADP+) activity"/>
    <property type="evidence" value="ECO:0007669"/>
    <property type="project" value="TreeGrafter"/>
</dbReference>
<gene>
    <name evidence="4" type="ORF">FD35_GL001023</name>
</gene>
<keyword evidence="1" id="KW-0560">Oxidoreductase</keyword>
<feature type="domain" description="Alcohol dehydrogenase iron-type/glycerol dehydrogenase GldA" evidence="2">
    <location>
        <begin position="10"/>
        <end position="180"/>
    </location>
</feature>
<name>A0A0R1R8V1_9LACO</name>
<reference evidence="4 5" key="1">
    <citation type="journal article" date="2015" name="Genome Announc.">
        <title>Expanding the biotechnology potential of lactobacilli through comparative genomics of 213 strains and associated genera.</title>
        <authorList>
            <person name="Sun Z."/>
            <person name="Harris H.M."/>
            <person name="McCann A."/>
            <person name="Guo C."/>
            <person name="Argimon S."/>
            <person name="Zhang W."/>
            <person name="Yang X."/>
            <person name="Jeffery I.B."/>
            <person name="Cooney J.C."/>
            <person name="Kagawa T.F."/>
            <person name="Liu W."/>
            <person name="Song Y."/>
            <person name="Salvetti E."/>
            <person name="Wrobel A."/>
            <person name="Rasinkangas P."/>
            <person name="Parkhill J."/>
            <person name="Rea M.C."/>
            <person name="O'Sullivan O."/>
            <person name="Ritari J."/>
            <person name="Douillard F.P."/>
            <person name="Paul Ross R."/>
            <person name="Yang R."/>
            <person name="Briner A.E."/>
            <person name="Felis G.E."/>
            <person name="de Vos W.M."/>
            <person name="Barrangou R."/>
            <person name="Klaenhammer T.R."/>
            <person name="Caufield P.W."/>
            <person name="Cui Y."/>
            <person name="Zhang H."/>
            <person name="O'Toole P.W."/>
        </authorList>
    </citation>
    <scope>NUCLEOTIDE SEQUENCE [LARGE SCALE GENOMIC DNA]</scope>
    <source>
        <strain evidence="4 5">DSM 15814</strain>
    </source>
</reference>
<sequence length="396" mass="43035">MAYNFDFYSPTEVVFGRDTPSKVGQYINKYHGHKILIVYGSDRVRQNGLMDVITKALADDSLTYKMLGGVVPNPRLSKVYEGITLGKRMGADFILAVGGGSVIDTAKAIAYGLAEPNEDVWTLFAHQRTAKACLPVASVLTIAAAGSETSMGSVITDEKTKEKRAYDDDLARPKFAIMDPELTLSVSDYQTECGATDIMMHTMERYFTNGGNMAITDAIAEGLLRTVKTNAQVLHANPQLYEARAEMMWAGSLSHNNLTGCGNDGGDFATHMLEHELSGMFDITHGAGLAAIWPTWARYVYQDDLPRFISFAQNVMGVTDKGSGEMIALTGIAKMVQFYHAIGMPATISELGITLTDDQCHTLAHNCAVAAGGKKGSAKVLYENDMYQIYKKASEA</sequence>
<dbReference type="GO" id="GO:1990002">
    <property type="term" value="F:methylglyoxal reductase (NADPH) (acetol producing) activity"/>
    <property type="evidence" value="ECO:0007669"/>
    <property type="project" value="TreeGrafter"/>
</dbReference>
<dbReference type="EMBL" id="AZFF01000018">
    <property type="protein sequence ID" value="KRL53487.1"/>
    <property type="molecule type" value="Genomic_DNA"/>
</dbReference>
<dbReference type="OrthoDB" id="9801156at2"/>
<evidence type="ECO:0000256" key="1">
    <source>
        <dbReference type="ARBA" id="ARBA00023002"/>
    </source>
</evidence>
<accession>A0A0R1R8V1</accession>
<dbReference type="Gene3D" id="3.40.50.1970">
    <property type="match status" value="1"/>
</dbReference>
<dbReference type="InterPro" id="IPR044731">
    <property type="entry name" value="BDH-like"/>
</dbReference>
<dbReference type="Gene3D" id="1.20.1090.10">
    <property type="entry name" value="Dehydroquinate synthase-like - alpha domain"/>
    <property type="match status" value="1"/>
</dbReference>
<evidence type="ECO:0000313" key="4">
    <source>
        <dbReference type="EMBL" id="KRL53487.1"/>
    </source>
</evidence>
<dbReference type="PANTHER" id="PTHR43633:SF1">
    <property type="entry name" value="ALCOHOL DEHYDROGENASE YQHD"/>
    <property type="match status" value="1"/>
</dbReference>
<dbReference type="CDD" id="cd08187">
    <property type="entry name" value="BDH"/>
    <property type="match status" value="1"/>
</dbReference>
<keyword evidence="5" id="KW-1185">Reference proteome</keyword>
<dbReference type="SUPFAM" id="SSF56796">
    <property type="entry name" value="Dehydroquinate synthase-like"/>
    <property type="match status" value="1"/>
</dbReference>
<dbReference type="InterPro" id="IPR001670">
    <property type="entry name" value="ADH_Fe/GldA"/>
</dbReference>
<dbReference type="PANTHER" id="PTHR43633">
    <property type="entry name" value="ALCOHOL DEHYDROGENASE YQHD"/>
    <property type="match status" value="1"/>
</dbReference>
<organism evidence="4 5">
    <name type="scientific">Furfurilactobacillus rossiae DSM 15814</name>
    <dbReference type="NCBI Taxonomy" id="1114972"/>
    <lineage>
        <taxon>Bacteria</taxon>
        <taxon>Bacillati</taxon>
        <taxon>Bacillota</taxon>
        <taxon>Bacilli</taxon>
        <taxon>Lactobacillales</taxon>
        <taxon>Lactobacillaceae</taxon>
        <taxon>Furfurilactobacillus</taxon>
    </lineage>
</organism>
<evidence type="ECO:0000313" key="5">
    <source>
        <dbReference type="Proteomes" id="UP000051999"/>
    </source>
</evidence>
<feature type="domain" description="Fe-containing alcohol dehydrogenase-like C-terminal" evidence="3">
    <location>
        <begin position="195"/>
        <end position="393"/>
    </location>
</feature>
<dbReference type="GO" id="GO:0005829">
    <property type="term" value="C:cytosol"/>
    <property type="evidence" value="ECO:0007669"/>
    <property type="project" value="TreeGrafter"/>
</dbReference>
<dbReference type="GO" id="GO:0046872">
    <property type="term" value="F:metal ion binding"/>
    <property type="evidence" value="ECO:0007669"/>
    <property type="project" value="InterPro"/>
</dbReference>
<evidence type="ECO:0000259" key="3">
    <source>
        <dbReference type="Pfam" id="PF25137"/>
    </source>
</evidence>
<dbReference type="eggNOG" id="COG1979">
    <property type="taxonomic scope" value="Bacteria"/>
</dbReference>
<proteinExistence type="predicted"/>
<dbReference type="GO" id="GO:1990362">
    <property type="term" value="F:butanol dehydrogenase (NAD+) activity"/>
    <property type="evidence" value="ECO:0007669"/>
    <property type="project" value="InterPro"/>
</dbReference>
<evidence type="ECO:0000259" key="2">
    <source>
        <dbReference type="Pfam" id="PF00465"/>
    </source>
</evidence>
<dbReference type="FunFam" id="3.40.50.1970:FF:000003">
    <property type="entry name" value="Alcohol dehydrogenase, iron-containing"/>
    <property type="match status" value="1"/>
</dbReference>
<dbReference type="Pfam" id="PF00465">
    <property type="entry name" value="Fe-ADH"/>
    <property type="match status" value="1"/>
</dbReference>
<dbReference type="Proteomes" id="UP000051999">
    <property type="component" value="Unassembled WGS sequence"/>
</dbReference>
<dbReference type="AlphaFoldDB" id="A0A0R1R8V1"/>
<dbReference type="InterPro" id="IPR056798">
    <property type="entry name" value="ADH_Fe_C"/>
</dbReference>